<organism evidence="1 2">
    <name type="scientific">Serendipita vermifera MAFF 305830</name>
    <dbReference type="NCBI Taxonomy" id="933852"/>
    <lineage>
        <taxon>Eukaryota</taxon>
        <taxon>Fungi</taxon>
        <taxon>Dikarya</taxon>
        <taxon>Basidiomycota</taxon>
        <taxon>Agaricomycotina</taxon>
        <taxon>Agaricomycetes</taxon>
        <taxon>Sebacinales</taxon>
        <taxon>Serendipitaceae</taxon>
        <taxon>Serendipita</taxon>
    </lineage>
</organism>
<dbReference type="EMBL" id="KN824294">
    <property type="protein sequence ID" value="KIM28165.1"/>
    <property type="molecule type" value="Genomic_DNA"/>
</dbReference>
<dbReference type="InterPro" id="IPR053137">
    <property type="entry name" value="NLR-like"/>
</dbReference>
<dbReference type="AlphaFoldDB" id="A0A0C3AUD6"/>
<evidence type="ECO:0000313" key="1">
    <source>
        <dbReference type="EMBL" id="KIM28165.1"/>
    </source>
</evidence>
<dbReference type="PANTHER" id="PTHR46082">
    <property type="entry name" value="ATP/GTP-BINDING PROTEIN-RELATED"/>
    <property type="match status" value="1"/>
</dbReference>
<dbReference type="OrthoDB" id="626167at2759"/>
<dbReference type="HOGENOM" id="CLU_860966_0_0_1"/>
<sequence>MASETRFWDPFNCSERPEEHEKIIIRLISLLCTNEGWDELHTHDMIQTLRSFSLISTTSVEDSVFLHLHPLVQAWARDKVLSTGQDYHAMAAQTLSACYFEDNTRLYRHLASHIGEMLYAINGYSLHANEKMGFAQVLFQLEDTPKEVTKDTLWITEWLATAIHSQGRWNEVEKLEEVILEKRRVTLGKQHPDTIRTAENLASVYRAQRRWSEAEKLELDVLEQREVIFGKQHPETLRAVGNLACIYRRQGRLSEAEKLEVEALEQWKTIAGTEHPDPCSKSSIKITGLHHPETKANVRRLVALYEELGQGDKAQEVAQLLRL</sequence>
<evidence type="ECO:0000313" key="2">
    <source>
        <dbReference type="Proteomes" id="UP000054097"/>
    </source>
</evidence>
<dbReference type="InterPro" id="IPR011990">
    <property type="entry name" value="TPR-like_helical_dom_sf"/>
</dbReference>
<keyword evidence="2" id="KW-1185">Reference proteome</keyword>
<name>A0A0C3AUD6_SERVB</name>
<dbReference type="STRING" id="933852.A0A0C3AUD6"/>
<gene>
    <name evidence="1" type="ORF">M408DRAFT_23877</name>
</gene>
<dbReference type="Gene3D" id="1.25.40.10">
    <property type="entry name" value="Tetratricopeptide repeat domain"/>
    <property type="match status" value="1"/>
</dbReference>
<reference evidence="1 2" key="1">
    <citation type="submission" date="2014-04" db="EMBL/GenBank/DDBJ databases">
        <authorList>
            <consortium name="DOE Joint Genome Institute"/>
            <person name="Kuo A."/>
            <person name="Zuccaro A."/>
            <person name="Kohler A."/>
            <person name="Nagy L.G."/>
            <person name="Floudas D."/>
            <person name="Copeland A."/>
            <person name="Barry K.W."/>
            <person name="Cichocki N."/>
            <person name="Veneault-Fourrey C."/>
            <person name="LaButti K."/>
            <person name="Lindquist E.A."/>
            <person name="Lipzen A."/>
            <person name="Lundell T."/>
            <person name="Morin E."/>
            <person name="Murat C."/>
            <person name="Sun H."/>
            <person name="Tunlid A."/>
            <person name="Henrissat B."/>
            <person name="Grigoriev I.V."/>
            <person name="Hibbett D.S."/>
            <person name="Martin F."/>
            <person name="Nordberg H.P."/>
            <person name="Cantor M.N."/>
            <person name="Hua S.X."/>
        </authorList>
    </citation>
    <scope>NUCLEOTIDE SEQUENCE [LARGE SCALE GENOMIC DNA]</scope>
    <source>
        <strain evidence="1 2">MAFF 305830</strain>
    </source>
</reference>
<reference evidence="2" key="2">
    <citation type="submission" date="2015-01" db="EMBL/GenBank/DDBJ databases">
        <title>Evolutionary Origins and Diversification of the Mycorrhizal Mutualists.</title>
        <authorList>
            <consortium name="DOE Joint Genome Institute"/>
            <consortium name="Mycorrhizal Genomics Consortium"/>
            <person name="Kohler A."/>
            <person name="Kuo A."/>
            <person name="Nagy L.G."/>
            <person name="Floudas D."/>
            <person name="Copeland A."/>
            <person name="Barry K.W."/>
            <person name="Cichocki N."/>
            <person name="Veneault-Fourrey C."/>
            <person name="LaButti K."/>
            <person name="Lindquist E.A."/>
            <person name="Lipzen A."/>
            <person name="Lundell T."/>
            <person name="Morin E."/>
            <person name="Murat C."/>
            <person name="Riley R."/>
            <person name="Ohm R."/>
            <person name="Sun H."/>
            <person name="Tunlid A."/>
            <person name="Henrissat B."/>
            <person name="Grigoriev I.V."/>
            <person name="Hibbett D.S."/>
            <person name="Martin F."/>
        </authorList>
    </citation>
    <scope>NUCLEOTIDE SEQUENCE [LARGE SCALE GENOMIC DNA]</scope>
    <source>
        <strain evidence="2">MAFF 305830</strain>
    </source>
</reference>
<accession>A0A0C3AUD6</accession>
<dbReference type="Pfam" id="PF13424">
    <property type="entry name" value="TPR_12"/>
    <property type="match status" value="1"/>
</dbReference>
<dbReference type="SUPFAM" id="SSF48452">
    <property type="entry name" value="TPR-like"/>
    <property type="match status" value="1"/>
</dbReference>
<dbReference type="Pfam" id="PF13374">
    <property type="entry name" value="TPR_10"/>
    <property type="match status" value="1"/>
</dbReference>
<evidence type="ECO:0008006" key="3">
    <source>
        <dbReference type="Google" id="ProtNLM"/>
    </source>
</evidence>
<proteinExistence type="predicted"/>
<protein>
    <recommendedName>
        <fullName evidence="3">Kinesin light chain</fullName>
    </recommendedName>
</protein>
<dbReference type="Proteomes" id="UP000054097">
    <property type="component" value="Unassembled WGS sequence"/>
</dbReference>
<dbReference type="PANTHER" id="PTHR46082:SF11">
    <property type="entry name" value="AAA+ ATPASE DOMAIN-CONTAINING PROTEIN-RELATED"/>
    <property type="match status" value="1"/>
</dbReference>